<comment type="caution">
    <text evidence="2">The sequence shown here is derived from an EMBL/GenBank/DDBJ whole genome shotgun (WGS) entry which is preliminary data.</text>
</comment>
<protein>
    <submittedName>
        <fullName evidence="2">Uncharacterized protein</fullName>
    </submittedName>
</protein>
<evidence type="ECO:0000313" key="2">
    <source>
        <dbReference type="EMBL" id="MET3560345.1"/>
    </source>
</evidence>
<feature type="compositionally biased region" description="Basic and acidic residues" evidence="1">
    <location>
        <begin position="7"/>
        <end position="16"/>
    </location>
</feature>
<reference evidence="2 3" key="1">
    <citation type="submission" date="2024-06" db="EMBL/GenBank/DDBJ databases">
        <title>Genomic Encyclopedia of Type Strains, Phase IV (KMG-IV): sequencing the most valuable type-strain genomes for metagenomic binning, comparative biology and taxonomic classification.</title>
        <authorList>
            <person name="Goeker M."/>
        </authorList>
    </citation>
    <scope>NUCLEOTIDE SEQUENCE [LARGE SCALE GENOMIC DNA]</scope>
    <source>
        <strain evidence="2 3">DSM 23650</strain>
    </source>
</reference>
<feature type="region of interest" description="Disordered" evidence="1">
    <location>
        <begin position="1"/>
        <end position="20"/>
    </location>
</feature>
<evidence type="ECO:0000256" key="1">
    <source>
        <dbReference type="SAM" id="MobiDB-lite"/>
    </source>
</evidence>
<evidence type="ECO:0000313" key="3">
    <source>
        <dbReference type="Proteomes" id="UP001549112"/>
    </source>
</evidence>
<sequence length="58" mass="6588">MKIQAKGQEKKDENLDTRTTSLSKLEHSAFREIAERLREELHLSVGGEHVGEETAIQL</sequence>
<keyword evidence="3" id="KW-1185">Reference proteome</keyword>
<dbReference type="EMBL" id="JBEPLT010000009">
    <property type="protein sequence ID" value="MET3560345.1"/>
    <property type="molecule type" value="Genomic_DNA"/>
</dbReference>
<accession>A0ABV2FPF7</accession>
<name>A0ABV2FPF7_9HYPH</name>
<organism evidence="2 3">
    <name type="scientific">Bartonella japonica</name>
    <dbReference type="NCBI Taxonomy" id="357761"/>
    <lineage>
        <taxon>Bacteria</taxon>
        <taxon>Pseudomonadati</taxon>
        <taxon>Pseudomonadota</taxon>
        <taxon>Alphaproteobacteria</taxon>
        <taxon>Hyphomicrobiales</taxon>
        <taxon>Bartonellaceae</taxon>
        <taxon>Bartonella</taxon>
    </lineage>
</organism>
<gene>
    <name evidence="2" type="ORF">ABID39_001039</name>
</gene>
<dbReference type="Proteomes" id="UP001549112">
    <property type="component" value="Unassembled WGS sequence"/>
</dbReference>
<proteinExistence type="predicted"/>